<evidence type="ECO:0000313" key="3">
    <source>
        <dbReference type="Proteomes" id="UP001055307"/>
    </source>
</evidence>
<dbReference type="AlphaFoldDB" id="A0AAV4ZEI2"/>
<proteinExistence type="predicted"/>
<dbReference type="Proteomes" id="UP001055307">
    <property type="component" value="Unassembled WGS sequence"/>
</dbReference>
<sequence>MWPDTQLMRRGSFKMNPILLSTSVFIILEGTHHFSPSLAFGIAIGGALTSALLLWLGRSALALDNEEGRRGEG</sequence>
<gene>
    <name evidence="2" type="ORF">OICFNHDK_4560</name>
</gene>
<keyword evidence="3" id="KW-1185">Reference proteome</keyword>
<protein>
    <submittedName>
        <fullName evidence="2">Uncharacterized protein</fullName>
    </submittedName>
</protein>
<accession>A0AAV4ZEI2</accession>
<evidence type="ECO:0000313" key="2">
    <source>
        <dbReference type="EMBL" id="GJD42069.1"/>
    </source>
</evidence>
<name>A0AAV4ZEI2_9HYPH</name>
<keyword evidence="1" id="KW-0812">Transmembrane</keyword>
<feature type="transmembrane region" description="Helical" evidence="1">
    <location>
        <begin position="34"/>
        <end position="56"/>
    </location>
</feature>
<organism evidence="2 3">
    <name type="scientific">Methylobacterium bullatum</name>
    <dbReference type="NCBI Taxonomy" id="570505"/>
    <lineage>
        <taxon>Bacteria</taxon>
        <taxon>Pseudomonadati</taxon>
        <taxon>Pseudomonadota</taxon>
        <taxon>Alphaproteobacteria</taxon>
        <taxon>Hyphomicrobiales</taxon>
        <taxon>Methylobacteriaceae</taxon>
        <taxon>Methylobacterium</taxon>
    </lineage>
</organism>
<dbReference type="EMBL" id="BPQF01000040">
    <property type="protein sequence ID" value="GJD42069.1"/>
    <property type="molecule type" value="Genomic_DNA"/>
</dbReference>
<reference evidence="2" key="1">
    <citation type="journal article" date="2016" name="Front. Microbiol.">
        <title>Genome Sequence of the Piezophilic, Mesophilic Sulfate-Reducing Bacterium Desulfovibrio indicus J2T.</title>
        <authorList>
            <person name="Cao J."/>
            <person name="Maignien L."/>
            <person name="Shao Z."/>
            <person name="Alain K."/>
            <person name="Jebbar M."/>
        </authorList>
    </citation>
    <scope>NUCLEOTIDE SEQUENCE</scope>
    <source>
        <strain evidence="2">DSM 21893</strain>
    </source>
</reference>
<keyword evidence="1" id="KW-0472">Membrane</keyword>
<reference evidence="2" key="2">
    <citation type="submission" date="2021-08" db="EMBL/GenBank/DDBJ databases">
        <authorList>
            <person name="Tani A."/>
            <person name="Ola A."/>
            <person name="Ogura Y."/>
            <person name="Katsura K."/>
            <person name="Hayashi T."/>
        </authorList>
    </citation>
    <scope>NUCLEOTIDE SEQUENCE</scope>
    <source>
        <strain evidence="2">DSM 21893</strain>
    </source>
</reference>
<evidence type="ECO:0000256" key="1">
    <source>
        <dbReference type="SAM" id="Phobius"/>
    </source>
</evidence>
<keyword evidence="1" id="KW-1133">Transmembrane helix</keyword>
<comment type="caution">
    <text evidence="2">The sequence shown here is derived from an EMBL/GenBank/DDBJ whole genome shotgun (WGS) entry which is preliminary data.</text>
</comment>